<dbReference type="Pfam" id="PF00107">
    <property type="entry name" value="ADH_zinc_N"/>
    <property type="match status" value="1"/>
</dbReference>
<dbReference type="EMBL" id="KN817596">
    <property type="protein sequence ID" value="KJA17903.1"/>
    <property type="molecule type" value="Genomic_DNA"/>
</dbReference>
<dbReference type="GO" id="GO:0016491">
    <property type="term" value="F:oxidoreductase activity"/>
    <property type="evidence" value="ECO:0007669"/>
    <property type="project" value="InterPro"/>
</dbReference>
<dbReference type="InterPro" id="IPR013154">
    <property type="entry name" value="ADH-like_N"/>
</dbReference>
<feature type="domain" description="Enoyl reductase (ER)" evidence="1">
    <location>
        <begin position="22"/>
        <end position="350"/>
    </location>
</feature>
<dbReference type="OrthoDB" id="1706066at2759"/>
<dbReference type="Pfam" id="PF08240">
    <property type="entry name" value="ADH_N"/>
    <property type="match status" value="1"/>
</dbReference>
<dbReference type="Proteomes" id="UP000054270">
    <property type="component" value="Unassembled WGS sequence"/>
</dbReference>
<dbReference type="PANTHER" id="PTHR45033">
    <property type="match status" value="1"/>
</dbReference>
<evidence type="ECO:0000313" key="3">
    <source>
        <dbReference type="Proteomes" id="UP000054270"/>
    </source>
</evidence>
<dbReference type="SUPFAM" id="SSF50129">
    <property type="entry name" value="GroES-like"/>
    <property type="match status" value="1"/>
</dbReference>
<dbReference type="Gene3D" id="3.40.50.720">
    <property type="entry name" value="NAD(P)-binding Rossmann-like Domain"/>
    <property type="match status" value="1"/>
</dbReference>
<dbReference type="STRING" id="945553.A0A0D2M3Y9"/>
<reference evidence="3" key="1">
    <citation type="submission" date="2014-04" db="EMBL/GenBank/DDBJ databases">
        <title>Evolutionary Origins and Diversification of the Mycorrhizal Mutualists.</title>
        <authorList>
            <consortium name="DOE Joint Genome Institute"/>
            <consortium name="Mycorrhizal Genomics Consortium"/>
            <person name="Kohler A."/>
            <person name="Kuo A."/>
            <person name="Nagy L.G."/>
            <person name="Floudas D."/>
            <person name="Copeland A."/>
            <person name="Barry K.W."/>
            <person name="Cichocki N."/>
            <person name="Veneault-Fourrey C."/>
            <person name="LaButti K."/>
            <person name="Lindquist E.A."/>
            <person name="Lipzen A."/>
            <person name="Lundell T."/>
            <person name="Morin E."/>
            <person name="Murat C."/>
            <person name="Riley R."/>
            <person name="Ohm R."/>
            <person name="Sun H."/>
            <person name="Tunlid A."/>
            <person name="Henrissat B."/>
            <person name="Grigoriev I.V."/>
            <person name="Hibbett D.S."/>
            <person name="Martin F."/>
        </authorList>
    </citation>
    <scope>NUCLEOTIDE SEQUENCE [LARGE SCALE GENOMIC DNA]</scope>
    <source>
        <strain evidence="3">FD-334 SS-4</strain>
    </source>
</reference>
<dbReference type="PANTHER" id="PTHR45033:SF3">
    <property type="entry name" value="DEHYDROGENASE, PUTATIVE (AFU_ORTHOLOGUE AFUA_2G13270)-RELATED"/>
    <property type="match status" value="1"/>
</dbReference>
<accession>A0A0D2M3Y9</accession>
<proteinExistence type="predicted"/>
<dbReference type="AlphaFoldDB" id="A0A0D2M3Y9"/>
<dbReference type="OMA" id="LNHHDLW"/>
<name>A0A0D2M3Y9_HYPSF</name>
<dbReference type="InterPro" id="IPR036291">
    <property type="entry name" value="NAD(P)-bd_dom_sf"/>
</dbReference>
<dbReference type="InterPro" id="IPR020843">
    <property type="entry name" value="ER"/>
</dbReference>
<dbReference type="SUPFAM" id="SSF51735">
    <property type="entry name" value="NAD(P)-binding Rossmann-fold domains"/>
    <property type="match status" value="1"/>
</dbReference>
<dbReference type="Gene3D" id="3.90.180.10">
    <property type="entry name" value="Medium-chain alcohol dehydrogenases, catalytic domain"/>
    <property type="match status" value="1"/>
</dbReference>
<sequence>MSTKLPQTTKCLVVQESKEKPKQYDAALIERPLPVPQPGQVVVKIAAAGFNHKDVWVRQGLYPGIAPGAVFGGDGAGTVIASGTPEDPLLNTCVFLTPTRGWERDPQGPESRFGILGGGAFPALGTFAEYVVVERDQVVATPAHLDDVHAAAWPVGGVTAWRAVAVNAQVQRGQNVLITGIGGGVALLALQICVAMGANVYVTSGSAEKLSRALVLGAKGGANYKDKDWPAQIGAQLKRSAPGAMLDAIIDSAGGDIMGQTGKILKLGGRVVCYGMTASPVIPLTMRQVLANQQLIGSTMGSHKDLRDATAFLAEHRIVPVVSHVLSGLAAADEGFALIAQGAQFGKVVIRIAPAPAKL</sequence>
<keyword evidence="3" id="KW-1185">Reference proteome</keyword>
<dbReference type="InterPro" id="IPR052711">
    <property type="entry name" value="Zinc_ADH-like"/>
</dbReference>
<evidence type="ECO:0000313" key="2">
    <source>
        <dbReference type="EMBL" id="KJA17903.1"/>
    </source>
</evidence>
<dbReference type="InterPro" id="IPR013149">
    <property type="entry name" value="ADH-like_C"/>
</dbReference>
<evidence type="ECO:0000259" key="1">
    <source>
        <dbReference type="SMART" id="SM00829"/>
    </source>
</evidence>
<protein>
    <recommendedName>
        <fullName evidence="1">Enoyl reductase (ER) domain-containing protein</fullName>
    </recommendedName>
</protein>
<organism evidence="2 3">
    <name type="scientific">Hypholoma sublateritium (strain FD-334 SS-4)</name>
    <dbReference type="NCBI Taxonomy" id="945553"/>
    <lineage>
        <taxon>Eukaryota</taxon>
        <taxon>Fungi</taxon>
        <taxon>Dikarya</taxon>
        <taxon>Basidiomycota</taxon>
        <taxon>Agaricomycotina</taxon>
        <taxon>Agaricomycetes</taxon>
        <taxon>Agaricomycetidae</taxon>
        <taxon>Agaricales</taxon>
        <taxon>Agaricineae</taxon>
        <taxon>Strophariaceae</taxon>
        <taxon>Hypholoma</taxon>
    </lineage>
</organism>
<dbReference type="SMART" id="SM00829">
    <property type="entry name" value="PKS_ER"/>
    <property type="match status" value="1"/>
</dbReference>
<dbReference type="InterPro" id="IPR011032">
    <property type="entry name" value="GroES-like_sf"/>
</dbReference>
<gene>
    <name evidence="2" type="ORF">HYPSUDRAFT_45747</name>
</gene>